<dbReference type="Proteomes" id="UP001286313">
    <property type="component" value="Unassembled WGS sequence"/>
</dbReference>
<keyword evidence="2" id="KW-1185">Reference proteome</keyword>
<dbReference type="AlphaFoldDB" id="A0AAE1FYS4"/>
<protein>
    <submittedName>
        <fullName evidence="1">Uncharacterized protein</fullName>
    </submittedName>
</protein>
<dbReference type="EMBL" id="JAWQEG010001116">
    <property type="protein sequence ID" value="KAK3882236.1"/>
    <property type="molecule type" value="Genomic_DNA"/>
</dbReference>
<sequence length="239" mass="27336">MEPLGECTIDQGPPEPQDLQVVYLRVPHKKQHWFYPPKGKWTIKSYPHQTRTITEPKDSWPKWIWHDCGEGYVCLESGRYPNYYLFVNYLFGSRYGCVRHYWTPQTSPKLKIVSKTQTPDGLLMEFAYKSGGKYQNSGIEAYVYIPPRCEGYKRLGEYNNPGPGNFSFSYTYTTGVARTESRSTTKSFSVGALLEIRKSIVGAGLLGFFSKSWTYEQSASSMELETHQISSFVPPGTKL</sequence>
<accession>A0AAE1FYS4</accession>
<name>A0AAE1FYS4_PETCI</name>
<proteinExistence type="predicted"/>
<reference evidence="1" key="1">
    <citation type="submission" date="2023-10" db="EMBL/GenBank/DDBJ databases">
        <title>Genome assemblies of two species of porcelain crab, Petrolisthes cinctipes and Petrolisthes manimaculis (Anomura: Porcellanidae).</title>
        <authorList>
            <person name="Angst P."/>
        </authorList>
    </citation>
    <scope>NUCLEOTIDE SEQUENCE</scope>
    <source>
        <strain evidence="1">PB745_01</strain>
        <tissue evidence="1">Gill</tissue>
    </source>
</reference>
<gene>
    <name evidence="1" type="ORF">Pcinc_013376</name>
</gene>
<evidence type="ECO:0000313" key="1">
    <source>
        <dbReference type="EMBL" id="KAK3882236.1"/>
    </source>
</evidence>
<comment type="caution">
    <text evidence="1">The sequence shown here is derived from an EMBL/GenBank/DDBJ whole genome shotgun (WGS) entry which is preliminary data.</text>
</comment>
<organism evidence="1 2">
    <name type="scientific">Petrolisthes cinctipes</name>
    <name type="common">Flat porcelain crab</name>
    <dbReference type="NCBI Taxonomy" id="88211"/>
    <lineage>
        <taxon>Eukaryota</taxon>
        <taxon>Metazoa</taxon>
        <taxon>Ecdysozoa</taxon>
        <taxon>Arthropoda</taxon>
        <taxon>Crustacea</taxon>
        <taxon>Multicrustacea</taxon>
        <taxon>Malacostraca</taxon>
        <taxon>Eumalacostraca</taxon>
        <taxon>Eucarida</taxon>
        <taxon>Decapoda</taxon>
        <taxon>Pleocyemata</taxon>
        <taxon>Anomura</taxon>
        <taxon>Galatheoidea</taxon>
        <taxon>Porcellanidae</taxon>
        <taxon>Petrolisthes</taxon>
    </lineage>
</organism>
<evidence type="ECO:0000313" key="2">
    <source>
        <dbReference type="Proteomes" id="UP001286313"/>
    </source>
</evidence>